<gene>
    <name evidence="2" type="ORF">TIFTF001_029486</name>
</gene>
<evidence type="ECO:0000313" key="3">
    <source>
        <dbReference type="Proteomes" id="UP001187192"/>
    </source>
</evidence>
<dbReference type="AlphaFoldDB" id="A0AA88J3F6"/>
<comment type="caution">
    <text evidence="2">The sequence shown here is derived from an EMBL/GenBank/DDBJ whole genome shotgun (WGS) entry which is preliminary data.</text>
</comment>
<proteinExistence type="predicted"/>
<protein>
    <submittedName>
        <fullName evidence="2">Uncharacterized protein</fullName>
    </submittedName>
</protein>
<keyword evidence="3" id="KW-1185">Reference proteome</keyword>
<feature type="region of interest" description="Disordered" evidence="1">
    <location>
        <begin position="1"/>
        <end position="24"/>
    </location>
</feature>
<organism evidence="2 3">
    <name type="scientific">Ficus carica</name>
    <name type="common">Common fig</name>
    <dbReference type="NCBI Taxonomy" id="3494"/>
    <lineage>
        <taxon>Eukaryota</taxon>
        <taxon>Viridiplantae</taxon>
        <taxon>Streptophyta</taxon>
        <taxon>Embryophyta</taxon>
        <taxon>Tracheophyta</taxon>
        <taxon>Spermatophyta</taxon>
        <taxon>Magnoliopsida</taxon>
        <taxon>eudicotyledons</taxon>
        <taxon>Gunneridae</taxon>
        <taxon>Pentapetalae</taxon>
        <taxon>rosids</taxon>
        <taxon>fabids</taxon>
        <taxon>Rosales</taxon>
        <taxon>Moraceae</taxon>
        <taxon>Ficeae</taxon>
        <taxon>Ficus</taxon>
    </lineage>
</organism>
<feature type="compositionally biased region" description="Basic and acidic residues" evidence="1">
    <location>
        <begin position="1"/>
        <end position="21"/>
    </location>
</feature>
<reference evidence="2" key="1">
    <citation type="submission" date="2023-07" db="EMBL/GenBank/DDBJ databases">
        <title>draft genome sequence of fig (Ficus carica).</title>
        <authorList>
            <person name="Takahashi T."/>
            <person name="Nishimura K."/>
        </authorList>
    </citation>
    <scope>NUCLEOTIDE SEQUENCE</scope>
</reference>
<dbReference type="Proteomes" id="UP001187192">
    <property type="component" value="Unassembled WGS sequence"/>
</dbReference>
<name>A0AA88J3F6_FICCA</name>
<dbReference type="EMBL" id="BTGU01000098">
    <property type="protein sequence ID" value="GMN60396.1"/>
    <property type="molecule type" value="Genomic_DNA"/>
</dbReference>
<evidence type="ECO:0000256" key="1">
    <source>
        <dbReference type="SAM" id="MobiDB-lite"/>
    </source>
</evidence>
<accession>A0AA88J3F6</accession>
<evidence type="ECO:0000313" key="2">
    <source>
        <dbReference type="EMBL" id="GMN60396.1"/>
    </source>
</evidence>
<feature type="compositionally biased region" description="Polar residues" evidence="1">
    <location>
        <begin position="67"/>
        <end position="76"/>
    </location>
</feature>
<sequence length="139" mass="15636">MIGQSRPEKGKAVNSDVRRVEASPSLRTRAGKFHQYTPLVATIEYVLNQVTGRGLLRDPPSLRTDPTGDTASSQRSYVREARRWRWSGESDPDGGVHLRGLTICLQHYLGEVDPQRAESSGLHLPLGHEVFYPERDWSL</sequence>
<feature type="region of interest" description="Disordered" evidence="1">
    <location>
        <begin position="55"/>
        <end position="76"/>
    </location>
</feature>